<keyword evidence="3" id="KW-1185">Reference proteome</keyword>
<gene>
    <name evidence="2" type="ORF">GCM10017771_17850</name>
</gene>
<dbReference type="Proteomes" id="UP000603227">
    <property type="component" value="Unassembled WGS sequence"/>
</dbReference>
<keyword evidence="1" id="KW-0812">Transmembrane</keyword>
<evidence type="ECO:0000313" key="2">
    <source>
        <dbReference type="EMBL" id="GHH85314.1"/>
    </source>
</evidence>
<proteinExistence type="predicted"/>
<keyword evidence="1" id="KW-0472">Membrane</keyword>
<comment type="caution">
    <text evidence="2">The sequence shown here is derived from an EMBL/GenBank/DDBJ whole genome shotgun (WGS) entry which is preliminary data.</text>
</comment>
<dbReference type="AlphaFoldDB" id="A0A919L6M0"/>
<organism evidence="2 3">
    <name type="scientific">Streptomyces capitiformicae</name>
    <dbReference type="NCBI Taxonomy" id="2014920"/>
    <lineage>
        <taxon>Bacteria</taxon>
        <taxon>Bacillati</taxon>
        <taxon>Actinomycetota</taxon>
        <taxon>Actinomycetes</taxon>
        <taxon>Kitasatosporales</taxon>
        <taxon>Streptomycetaceae</taxon>
        <taxon>Streptomyces</taxon>
    </lineage>
</organism>
<name>A0A919L6M0_9ACTN</name>
<evidence type="ECO:0000313" key="3">
    <source>
        <dbReference type="Proteomes" id="UP000603227"/>
    </source>
</evidence>
<reference evidence="2" key="2">
    <citation type="submission" date="2020-09" db="EMBL/GenBank/DDBJ databases">
        <authorList>
            <person name="Sun Q."/>
            <person name="Zhou Y."/>
        </authorList>
    </citation>
    <scope>NUCLEOTIDE SEQUENCE</scope>
    <source>
        <strain evidence="2">CGMCC 4.7403</strain>
    </source>
</reference>
<reference evidence="2" key="1">
    <citation type="journal article" date="2014" name="Int. J. Syst. Evol. Microbiol.">
        <title>Complete genome sequence of Corynebacterium casei LMG S-19264T (=DSM 44701T), isolated from a smear-ripened cheese.</title>
        <authorList>
            <consortium name="US DOE Joint Genome Institute (JGI-PGF)"/>
            <person name="Walter F."/>
            <person name="Albersmeier A."/>
            <person name="Kalinowski J."/>
            <person name="Ruckert C."/>
        </authorList>
    </citation>
    <scope>NUCLEOTIDE SEQUENCE</scope>
    <source>
        <strain evidence="2">CGMCC 4.7403</strain>
    </source>
</reference>
<feature type="transmembrane region" description="Helical" evidence="1">
    <location>
        <begin position="6"/>
        <end position="26"/>
    </location>
</feature>
<keyword evidence="1" id="KW-1133">Transmembrane helix</keyword>
<protein>
    <submittedName>
        <fullName evidence="2">Uncharacterized protein</fullName>
    </submittedName>
</protein>
<sequence>MEAPFITATGAVIAACIAFSGALYVAMRGQRHQAKSLRDNWVHDRRKDAYLGFLDAARAFAPLTEEAFRSENRNVTAAGVAMARNPQADMFDGTWVGDVPPVDDLGEGFYKRAPKRLHGLAVAYERVAFEGPSDIADRASEINDSAHRLSAGLELFAREAKEQIDPDHPESPSPTEVDLLRAEINFYELLIAKFRRQAKEALNITP</sequence>
<evidence type="ECO:0000256" key="1">
    <source>
        <dbReference type="SAM" id="Phobius"/>
    </source>
</evidence>
<dbReference type="EMBL" id="BNAT01000004">
    <property type="protein sequence ID" value="GHH85314.1"/>
    <property type="molecule type" value="Genomic_DNA"/>
</dbReference>
<dbReference type="RefSeq" id="WP_189781854.1">
    <property type="nucleotide sequence ID" value="NZ_BNAT01000004.1"/>
</dbReference>
<accession>A0A919L6M0</accession>